<feature type="compositionally biased region" description="Pro residues" evidence="1">
    <location>
        <begin position="1"/>
        <end position="19"/>
    </location>
</feature>
<evidence type="ECO:0000313" key="3">
    <source>
        <dbReference type="Proteomes" id="UP000006911"/>
    </source>
</evidence>
<proteinExistence type="predicted"/>
<name>D5G4J4_TUBMM</name>
<dbReference type="RefSeq" id="XP_002842517.1">
    <property type="nucleotide sequence ID" value="XM_002842471.1"/>
</dbReference>
<dbReference type="AlphaFoldDB" id="D5G4J4"/>
<evidence type="ECO:0000313" key="2">
    <source>
        <dbReference type="EMBL" id="CAZ79437.1"/>
    </source>
</evidence>
<keyword evidence="3" id="KW-1185">Reference proteome</keyword>
<sequence>MPAPNNPPPPPAPQPPRLPTPDIGAAPRGMFGRMHR</sequence>
<dbReference type="HOGENOM" id="CLU_3360017_0_0_1"/>
<gene>
    <name evidence="2" type="ORF">GSTUM_00004177001</name>
</gene>
<feature type="region of interest" description="Disordered" evidence="1">
    <location>
        <begin position="1"/>
        <end position="36"/>
    </location>
</feature>
<dbReference type="EMBL" id="FN429987">
    <property type="protein sequence ID" value="CAZ79437.1"/>
    <property type="molecule type" value="Genomic_DNA"/>
</dbReference>
<dbReference type="GeneID" id="9184069"/>
<dbReference type="InParanoid" id="D5G4J4"/>
<accession>D5G4J4</accession>
<dbReference type="Proteomes" id="UP000006911">
    <property type="component" value="Unassembled WGS sequence"/>
</dbReference>
<protein>
    <submittedName>
        <fullName evidence="2">(Perigord truffle) hypothetical protein</fullName>
    </submittedName>
</protein>
<evidence type="ECO:0000256" key="1">
    <source>
        <dbReference type="SAM" id="MobiDB-lite"/>
    </source>
</evidence>
<dbReference type="KEGG" id="tml:GSTUM_00004177001"/>
<reference evidence="2 3" key="1">
    <citation type="journal article" date="2010" name="Nature">
        <title>Perigord black truffle genome uncovers evolutionary origins and mechanisms of symbiosis.</title>
        <authorList>
            <person name="Martin F."/>
            <person name="Kohler A."/>
            <person name="Murat C."/>
            <person name="Balestrini R."/>
            <person name="Coutinho P.M."/>
            <person name="Jaillon O."/>
            <person name="Montanini B."/>
            <person name="Morin E."/>
            <person name="Noel B."/>
            <person name="Percudani R."/>
            <person name="Porcel B."/>
            <person name="Rubini A."/>
            <person name="Amicucci A."/>
            <person name="Amselem J."/>
            <person name="Anthouard V."/>
            <person name="Arcioni S."/>
            <person name="Artiguenave F."/>
            <person name="Aury J.M."/>
            <person name="Ballario P."/>
            <person name="Bolchi A."/>
            <person name="Brenna A."/>
            <person name="Brun A."/>
            <person name="Buee M."/>
            <person name="Cantarel B."/>
            <person name="Chevalier G."/>
            <person name="Couloux A."/>
            <person name="Da Silva C."/>
            <person name="Denoeud F."/>
            <person name="Duplessis S."/>
            <person name="Ghignone S."/>
            <person name="Hilselberger B."/>
            <person name="Iotti M."/>
            <person name="Marcais B."/>
            <person name="Mello A."/>
            <person name="Miranda M."/>
            <person name="Pacioni G."/>
            <person name="Quesneville H."/>
            <person name="Riccioni C."/>
            <person name="Ruotolo R."/>
            <person name="Splivallo R."/>
            <person name="Stocchi V."/>
            <person name="Tisserant E."/>
            <person name="Viscomi A.R."/>
            <person name="Zambonelli A."/>
            <person name="Zampieri E."/>
            <person name="Henrissat B."/>
            <person name="Lebrun M.H."/>
            <person name="Paolocci F."/>
            <person name="Bonfante P."/>
            <person name="Ottonello S."/>
            <person name="Wincker P."/>
        </authorList>
    </citation>
    <scope>NUCLEOTIDE SEQUENCE [LARGE SCALE GENOMIC DNA]</scope>
    <source>
        <strain evidence="2 3">Mel28</strain>
    </source>
</reference>
<organism evidence="2 3">
    <name type="scientific">Tuber melanosporum (strain Mel28)</name>
    <name type="common">Perigord black truffle</name>
    <dbReference type="NCBI Taxonomy" id="656061"/>
    <lineage>
        <taxon>Eukaryota</taxon>
        <taxon>Fungi</taxon>
        <taxon>Dikarya</taxon>
        <taxon>Ascomycota</taxon>
        <taxon>Pezizomycotina</taxon>
        <taxon>Pezizomycetes</taxon>
        <taxon>Pezizales</taxon>
        <taxon>Tuberaceae</taxon>
        <taxon>Tuber</taxon>
    </lineage>
</organism>